<evidence type="ECO:0000313" key="2">
    <source>
        <dbReference type="EMBL" id="KAF0362490.1"/>
    </source>
</evidence>
<name>A0A8H3WXY4_GIGMA</name>
<feature type="compositionally biased region" description="Polar residues" evidence="1">
    <location>
        <begin position="1"/>
        <end position="14"/>
    </location>
</feature>
<feature type="region of interest" description="Disordered" evidence="1">
    <location>
        <begin position="1"/>
        <end position="335"/>
    </location>
</feature>
<feature type="compositionally biased region" description="Polar residues" evidence="1">
    <location>
        <begin position="24"/>
        <end position="56"/>
    </location>
</feature>
<feature type="compositionally biased region" description="Polar residues" evidence="1">
    <location>
        <begin position="180"/>
        <end position="199"/>
    </location>
</feature>
<dbReference type="EMBL" id="WTPW01002853">
    <property type="protein sequence ID" value="KAF0362490.1"/>
    <property type="molecule type" value="Genomic_DNA"/>
</dbReference>
<dbReference type="Proteomes" id="UP000439903">
    <property type="component" value="Unassembled WGS sequence"/>
</dbReference>
<feature type="compositionally biased region" description="Low complexity" evidence="1">
    <location>
        <begin position="126"/>
        <end position="144"/>
    </location>
</feature>
<sequence>MSSVVRSETSSRPSTPDIKKQHSSKISQNPSRPTTPDITKRSSSSRLTAYENSTPDITRKVSSRSLSSAAKRPTSIITNTNLSTNSRPASPELSKTTKRPTSIISSTNSSTNSRPASPELLKTTKRSTSTKSSTNSNTNSKPTSPELLKTTKRPTSTISSTKSSTNSRPASPELLKTTKRPTSIILNSSTKSSINSRPTSPELLKTTKRPTSMISITNSQPIVPEVKAKQSCSTQPNDSSNIITKSKQLSQQIPSTQVIKKQSFSQSSRPPSPEIIKLSEPPLISGKPNTSKPSRPSTPDITKSSTNETTRKRSISRPSTFEIQQLPELNRRQRSYSTTQMPFTTTFNSINTNSTLNSQIQKSRRTSFTSSIASQISDDSYFQRASTPTSDTSMESNDNYKITLDDCNTSSIDVNNNNVHEETNNDQLFTEKWVDENSNLFSETTNDKMCLVIDKKPTEINNFTHEDINQPKNRLVVFDSEQEITPAKTCVSNLNLSDNLTVIETSLENETDISKDKICNNDNSILSDNDNHKNELQQDEKDNSIQENNQKNIDIKESIEILDESIKEVKTGTKIDQINSVELVNNNMEKVQTIKNVKNVIEVNGNKLPAIIEQDLDLEQQSVEEIINSIFTPTKIETEEKHNLNLTEMAMNCEKPHIIEDCATKQQIFSNINLSQDNHIIKNNNTLNDNLCVMQNNINNINNINNQECILYLPSEPAIIEHGTISVYADPYKKYVGSYGTTPQDFTPFTNYETQDIIVRVDEKRFDEVMRQNFLGSSEIGYKENTITNLLKEPTISTENLLSPIDSITKEQQYYDVSISEDESLDSKYKMKRPSYGTFPGIYSYSNSAKSLHLGQTDEQSTFSSLCSCPIC</sequence>
<dbReference type="OrthoDB" id="2432168at2759"/>
<feature type="compositionally biased region" description="Polar residues" evidence="1">
    <location>
        <begin position="209"/>
        <end position="221"/>
    </location>
</feature>
<organism evidence="2 3">
    <name type="scientific">Gigaspora margarita</name>
    <dbReference type="NCBI Taxonomy" id="4874"/>
    <lineage>
        <taxon>Eukaryota</taxon>
        <taxon>Fungi</taxon>
        <taxon>Fungi incertae sedis</taxon>
        <taxon>Mucoromycota</taxon>
        <taxon>Glomeromycotina</taxon>
        <taxon>Glomeromycetes</taxon>
        <taxon>Diversisporales</taxon>
        <taxon>Gigasporaceae</taxon>
        <taxon>Gigaspora</taxon>
    </lineage>
</organism>
<comment type="caution">
    <text evidence="2">The sequence shown here is derived from an EMBL/GenBank/DDBJ whole genome shotgun (WGS) entry which is preliminary data.</text>
</comment>
<feature type="compositionally biased region" description="Polar residues" evidence="1">
    <location>
        <begin position="230"/>
        <end position="260"/>
    </location>
</feature>
<dbReference type="AlphaFoldDB" id="A0A8H3WXY4"/>
<feature type="compositionally biased region" description="Low complexity" evidence="1">
    <location>
        <begin position="74"/>
        <end position="86"/>
    </location>
</feature>
<proteinExistence type="predicted"/>
<evidence type="ECO:0000256" key="1">
    <source>
        <dbReference type="SAM" id="MobiDB-lite"/>
    </source>
</evidence>
<feature type="compositionally biased region" description="Polar residues" evidence="1">
    <location>
        <begin position="287"/>
        <end position="308"/>
    </location>
</feature>
<accession>A0A8H3WXY4</accession>
<evidence type="ECO:0000313" key="3">
    <source>
        <dbReference type="Proteomes" id="UP000439903"/>
    </source>
</evidence>
<feature type="compositionally biased region" description="Low complexity" evidence="1">
    <location>
        <begin position="101"/>
        <end position="113"/>
    </location>
</feature>
<keyword evidence="3" id="KW-1185">Reference proteome</keyword>
<protein>
    <submittedName>
        <fullName evidence="2">Uncharacterized protein</fullName>
    </submittedName>
</protein>
<feature type="compositionally biased region" description="Low complexity" evidence="1">
    <location>
        <begin position="153"/>
        <end position="167"/>
    </location>
</feature>
<feature type="region of interest" description="Disordered" evidence="1">
    <location>
        <begin position="524"/>
        <end position="550"/>
    </location>
</feature>
<reference evidence="2 3" key="1">
    <citation type="journal article" date="2019" name="Environ. Microbiol.">
        <title>At the nexus of three kingdoms: the genome of the mycorrhizal fungus Gigaspora margarita provides insights into plant, endobacterial and fungal interactions.</title>
        <authorList>
            <person name="Venice F."/>
            <person name="Ghignone S."/>
            <person name="Salvioli di Fossalunga A."/>
            <person name="Amselem J."/>
            <person name="Novero M."/>
            <person name="Xianan X."/>
            <person name="Sedzielewska Toro K."/>
            <person name="Morin E."/>
            <person name="Lipzen A."/>
            <person name="Grigoriev I.V."/>
            <person name="Henrissat B."/>
            <person name="Martin F.M."/>
            <person name="Bonfante P."/>
        </authorList>
    </citation>
    <scope>NUCLEOTIDE SEQUENCE [LARGE SCALE GENOMIC DNA]</scope>
    <source>
        <strain evidence="2 3">BEG34</strain>
    </source>
</reference>
<feature type="compositionally biased region" description="Basic and acidic residues" evidence="1">
    <location>
        <begin position="529"/>
        <end position="544"/>
    </location>
</feature>
<gene>
    <name evidence="2" type="ORF">F8M41_014040</name>
</gene>